<accession>A0A2S9JAN0</accession>
<dbReference type="Proteomes" id="UP000238563">
    <property type="component" value="Unassembled WGS sequence"/>
</dbReference>
<evidence type="ECO:0000313" key="5">
    <source>
        <dbReference type="Proteomes" id="UP000238563"/>
    </source>
</evidence>
<feature type="region of interest" description="Disordered" evidence="1">
    <location>
        <begin position="177"/>
        <end position="208"/>
    </location>
</feature>
<organism evidence="4 5">
    <name type="scientific">Phyllobacterium myrsinacearum</name>
    <dbReference type="NCBI Taxonomy" id="28101"/>
    <lineage>
        <taxon>Bacteria</taxon>
        <taxon>Pseudomonadati</taxon>
        <taxon>Pseudomonadota</taxon>
        <taxon>Alphaproteobacteria</taxon>
        <taxon>Hyphomicrobiales</taxon>
        <taxon>Phyllobacteriaceae</taxon>
        <taxon>Phyllobacterium</taxon>
    </lineage>
</organism>
<dbReference type="SUPFAM" id="SSF50199">
    <property type="entry name" value="Staphylococcal nuclease"/>
    <property type="match status" value="1"/>
</dbReference>
<dbReference type="Pfam" id="PF00565">
    <property type="entry name" value="SNase"/>
    <property type="match status" value="1"/>
</dbReference>
<dbReference type="Gene3D" id="2.40.50.90">
    <property type="match status" value="1"/>
</dbReference>
<dbReference type="EMBL" id="PVBT01000009">
    <property type="protein sequence ID" value="PRD49809.1"/>
    <property type="molecule type" value="Genomic_DNA"/>
</dbReference>
<evidence type="ECO:0000256" key="1">
    <source>
        <dbReference type="SAM" id="MobiDB-lite"/>
    </source>
</evidence>
<dbReference type="InterPro" id="IPR035437">
    <property type="entry name" value="SNase_OB-fold_sf"/>
</dbReference>
<gene>
    <name evidence="4" type="ORF">C5750_23515</name>
</gene>
<evidence type="ECO:0000259" key="3">
    <source>
        <dbReference type="PROSITE" id="PS50830"/>
    </source>
</evidence>
<keyword evidence="5" id="KW-1185">Reference proteome</keyword>
<name>A0A2S9JAN0_9HYPH</name>
<protein>
    <submittedName>
        <fullName evidence="4">Nuclease</fullName>
    </submittedName>
</protein>
<dbReference type="PROSITE" id="PS50830">
    <property type="entry name" value="TNASE_3"/>
    <property type="match status" value="1"/>
</dbReference>
<dbReference type="AlphaFoldDB" id="A0A2S9JAN0"/>
<sequence>MKMLRTCLLLGAVVLDSAAAPNTPSSGQSLSLPAQIHGRVRVVDGKTLTFMQQKETVRLAGYETPEPEQIADSDGVEWPAGQIARSWLVLRTLRRDVNCSPLQRDGNNVILAHCFVGEINLAAAAIAEGIGYAYHYPGEPAVPAYFDLERRARGLGFGVWSATGLLPPWQYRAEKSKPALAPSNIDPPGQGPARPPPLSAPAPAGQLP</sequence>
<evidence type="ECO:0000256" key="2">
    <source>
        <dbReference type="SAM" id="SignalP"/>
    </source>
</evidence>
<comment type="caution">
    <text evidence="4">The sequence shown here is derived from an EMBL/GenBank/DDBJ whole genome shotgun (WGS) entry which is preliminary data.</text>
</comment>
<feature type="domain" description="TNase-like" evidence="3">
    <location>
        <begin position="41"/>
        <end position="162"/>
    </location>
</feature>
<evidence type="ECO:0000313" key="4">
    <source>
        <dbReference type="EMBL" id="PRD49809.1"/>
    </source>
</evidence>
<dbReference type="RefSeq" id="WP_105737393.1">
    <property type="nucleotide sequence ID" value="NZ_PVBT01000009.1"/>
</dbReference>
<feature type="signal peptide" evidence="2">
    <location>
        <begin position="1"/>
        <end position="19"/>
    </location>
</feature>
<feature type="compositionally biased region" description="Pro residues" evidence="1">
    <location>
        <begin position="189"/>
        <end position="200"/>
    </location>
</feature>
<dbReference type="SMART" id="SM00318">
    <property type="entry name" value="SNc"/>
    <property type="match status" value="1"/>
</dbReference>
<proteinExistence type="predicted"/>
<feature type="chain" id="PRO_5015610337" evidence="2">
    <location>
        <begin position="20"/>
        <end position="208"/>
    </location>
</feature>
<reference evidence="4 5" key="1">
    <citation type="submission" date="2018-02" db="EMBL/GenBank/DDBJ databases">
        <title>The draft genome of Phyllobacterium myrsinacearum DSM5892.</title>
        <authorList>
            <person name="Li L."/>
            <person name="Liu L."/>
            <person name="Zhang X."/>
            <person name="Wang T."/>
        </authorList>
    </citation>
    <scope>NUCLEOTIDE SEQUENCE [LARGE SCALE GENOMIC DNA]</scope>
    <source>
        <strain evidence="4 5">DSM 5892</strain>
    </source>
</reference>
<keyword evidence="2" id="KW-0732">Signal</keyword>
<dbReference type="InterPro" id="IPR016071">
    <property type="entry name" value="Staphylococal_nuclease_OB-fold"/>
</dbReference>